<keyword evidence="11" id="KW-1185">Reference proteome</keyword>
<dbReference type="Gene3D" id="1.25.40.10">
    <property type="entry name" value="Tetratricopeptide repeat domain"/>
    <property type="match status" value="1"/>
</dbReference>
<dbReference type="GO" id="GO:0005829">
    <property type="term" value="C:cytosol"/>
    <property type="evidence" value="ECO:0007669"/>
    <property type="project" value="UniProtKB-SubCell"/>
</dbReference>
<feature type="repeat" description="TPR" evidence="7">
    <location>
        <begin position="880"/>
        <end position="913"/>
    </location>
</feature>
<dbReference type="SUPFAM" id="SSF48452">
    <property type="entry name" value="TPR-like"/>
    <property type="match status" value="1"/>
</dbReference>
<dbReference type="InterPro" id="IPR028275">
    <property type="entry name" value="CLU_N"/>
</dbReference>
<keyword evidence="5 7" id="KW-0802">TPR repeat</keyword>
<evidence type="ECO:0000256" key="2">
    <source>
        <dbReference type="ARBA" id="ARBA00004514"/>
    </source>
</evidence>
<feature type="region of interest" description="Disordered" evidence="8">
    <location>
        <begin position="1138"/>
        <end position="1193"/>
    </location>
</feature>
<dbReference type="OMA" id="DGKCYED"/>
<proteinExistence type="predicted"/>
<evidence type="ECO:0000256" key="7">
    <source>
        <dbReference type="PROSITE-ProRule" id="PRU00339"/>
    </source>
</evidence>
<keyword evidence="3" id="KW-0963">Cytoplasm</keyword>
<comment type="caution">
    <text evidence="10">The sequence shown here is derived from an EMBL/GenBank/DDBJ whole genome shotgun (WGS) entry which is preliminary data.</text>
</comment>
<dbReference type="Pfam" id="PF15044">
    <property type="entry name" value="CLU_N"/>
    <property type="match status" value="1"/>
</dbReference>
<dbReference type="CDD" id="cd15466">
    <property type="entry name" value="CLU-central"/>
    <property type="match status" value="1"/>
</dbReference>
<evidence type="ECO:0000256" key="5">
    <source>
        <dbReference type="ARBA" id="ARBA00022803"/>
    </source>
</evidence>
<feature type="compositionally biased region" description="Basic and acidic residues" evidence="8">
    <location>
        <begin position="1295"/>
        <end position="1304"/>
    </location>
</feature>
<feature type="compositionally biased region" description="Basic residues" evidence="8">
    <location>
        <begin position="1"/>
        <end position="17"/>
    </location>
</feature>
<dbReference type="InterPro" id="IPR027523">
    <property type="entry name" value="CLU_prot"/>
</dbReference>
<dbReference type="Proteomes" id="UP000036987">
    <property type="component" value="Unassembled WGS sequence"/>
</dbReference>
<evidence type="ECO:0000256" key="6">
    <source>
        <dbReference type="ARBA" id="ARBA00023242"/>
    </source>
</evidence>
<evidence type="ECO:0000313" key="11">
    <source>
        <dbReference type="Proteomes" id="UP000036987"/>
    </source>
</evidence>
<gene>
    <name evidence="10" type="ORF">ZOSMA_250G00050</name>
</gene>
<dbReference type="Pfam" id="PF12807">
    <property type="entry name" value="eIF3_p135"/>
    <property type="match status" value="2"/>
</dbReference>
<evidence type="ECO:0000313" key="10">
    <source>
        <dbReference type="EMBL" id="KMZ67968.1"/>
    </source>
</evidence>
<dbReference type="PANTHER" id="PTHR12601:SF39">
    <property type="entry name" value="PROTEIN REDUCED CHLOROPLAST COVERAGE 2"/>
    <property type="match status" value="1"/>
</dbReference>
<dbReference type="InterPro" id="IPR033646">
    <property type="entry name" value="CLU-central"/>
</dbReference>
<feature type="region of interest" description="Disordered" evidence="8">
    <location>
        <begin position="129"/>
        <end position="159"/>
    </location>
</feature>
<feature type="region of interest" description="Disordered" evidence="8">
    <location>
        <begin position="1282"/>
        <end position="1354"/>
    </location>
</feature>
<feature type="compositionally biased region" description="Polar residues" evidence="8">
    <location>
        <begin position="1143"/>
        <end position="1153"/>
    </location>
</feature>
<evidence type="ECO:0000256" key="3">
    <source>
        <dbReference type="ARBA" id="ARBA00022490"/>
    </source>
</evidence>
<dbReference type="FunFam" id="1.25.40.10:FF:000024">
    <property type="entry name" value="Tetratricopeptide repeat (TPR)-like superfamily protein"/>
    <property type="match status" value="1"/>
</dbReference>
<keyword evidence="6" id="KW-0539">Nucleus</keyword>
<organism evidence="10 11">
    <name type="scientific">Zostera marina</name>
    <name type="common">Eelgrass</name>
    <dbReference type="NCBI Taxonomy" id="29655"/>
    <lineage>
        <taxon>Eukaryota</taxon>
        <taxon>Viridiplantae</taxon>
        <taxon>Streptophyta</taxon>
        <taxon>Embryophyta</taxon>
        <taxon>Tracheophyta</taxon>
        <taxon>Spermatophyta</taxon>
        <taxon>Magnoliopsida</taxon>
        <taxon>Liliopsida</taxon>
        <taxon>Zosteraceae</taxon>
        <taxon>Zostera</taxon>
    </lineage>
</organism>
<feature type="domain" description="Clu" evidence="9">
    <location>
        <begin position="304"/>
        <end position="563"/>
    </location>
</feature>
<feature type="compositionally biased region" description="Basic and acidic residues" evidence="8">
    <location>
        <begin position="1336"/>
        <end position="1354"/>
    </location>
</feature>
<name>A0A0K9PFW1_ZOSMR</name>
<feature type="region of interest" description="Disordered" evidence="8">
    <location>
        <begin position="1232"/>
        <end position="1269"/>
    </location>
</feature>
<sequence>MAPKAGKTKTNKGKGERKKKEEKVLPTVLDITVETPDYIHLTLKGVSTDRILDVRKLLAVHVDTCHLTNFALSHEARGNRVKLKNTVEVITLKPCSLTLVEEDYTDELAVDHIRRLLDIIFCTTAFKHSSTTSPASRSVTSPKSSVGEVGTGASSDGHVGGKDEGGALLYPPPKLGQFYDFLSFSHLTSPLQYVRRSEKDSIQNKNTDDLFQIDVKICNGKLITIVASRTGFYPVGKSNLLTHSLVALLQQISRAFDGAYKALMKSFTDHNKFGNLPYGFRANTWVVSPNVADSPWTFPTFPTEDKVWGGNGGGQGGNTKHDNREWSKEFAFLASMPCKTSEERQIRDRRAFLLHSLFVDISVVKAVSAIQSLVNKNTNEMFVERHAGDFRITVTKDEPDPSSKLNVRLDRSHDPEISAAKLVQRNLLKGITADESATVHDTATLGVVIVRHCGYTAIVKIPVYYNSEGVHLPDDVDIEEQPEGGANALNVNSLRILLHEPLSRSLEPRDSDTARETIRKILSDSLKILEEKSTKQEPSIRWELGACWVQHLQNLASEKTDSNKNEEAKNEQPVVKGLGKQFGLLKGIKKVDNKSNLKENSTCNGSESGVVCKNSEKEMILQDLLSDKAFTVLKESKTDLHIKTPNELIEMAHGYYADVALPKLVADFGSLELSPVDGRTLTDFMHTRGLQMRSLGHVVELSDKLPHAQSLCIHEMIARAYKHILQAVIASVNVVDDFARSIATCLNFLLGTSTVEEDSKLKQKWIETFIFKRFGWRWNEECCQNLRKLSILRGVCHKVGLELVPRDYDLDSPSPFKGSDIISLIPVYKHVACSSADGRTLLESSKTSLDKGKLEDSVNYGTKALAKLIAVCGPYHRMTAGAYSLLAVVLYHTGDFNQATIYQQKALDINERELGLDHPDTVKSYGDLAVFYYRLQQTELALKYVNRALYLLHLTCGPSHPNTAATYINVAMMEEGLGNVHVALRYLQEALKCNQRLLGADHIQTAASYHAIAIALSLMEAYSLSVQHEQTTLQILQAKLGAEDLRTQDAAAWLEYFVSKAVEQQEAVRNGTPKPDSSIASKGHLSVSDLLDYINPDEDLKARDNQKKVARAKIKGRVSVLEQEEKITETLLSEFNEKEVSNDNENGKIQSKSFESKDEKSTTTIAVVQNEASDEEGWQEAFPKGRVGGGRKLGVGRRKLTLSKLDMDSVYSQFGSNASSLPKATINGAVPKLKKNSSFSPKSAIREKPANTTATRSPPSKPSGPSTRTTLSYKEVALAPPGSIAKASVESQPPQEKDTEEAKLLHPLVSKEEEENLVSSSESDNSDISDKGITTSKEENQNNIETEKVKEHNGKKLSAAAAPYNPSMVPLYSSLAVPIYKDHGGILPPPVNVPPIMTVNPIRSRSPHHSASARVPYGPRLSASFNRRNNKPVVSNAVDDNLYGPLIINQHGAVYVPGQQWMPNPYPVSTDGFSMSAQQNLTESPALVSTVLVEATENDCRDDKLQTIDTANGDGIDSANGDCILIAEKITEDKEKIEGADDLRSEKEIVEIFC</sequence>
<dbReference type="GO" id="GO:0005737">
    <property type="term" value="C:cytoplasm"/>
    <property type="evidence" value="ECO:0000318"/>
    <property type="project" value="GO_Central"/>
</dbReference>
<dbReference type="GO" id="GO:0003729">
    <property type="term" value="F:mRNA binding"/>
    <property type="evidence" value="ECO:0007669"/>
    <property type="project" value="UniProtKB-ARBA"/>
</dbReference>
<evidence type="ECO:0000259" key="9">
    <source>
        <dbReference type="PROSITE" id="PS51823"/>
    </source>
</evidence>
<dbReference type="SMART" id="SM00028">
    <property type="entry name" value="TPR"/>
    <property type="match status" value="3"/>
</dbReference>
<feature type="compositionally biased region" description="Polar residues" evidence="8">
    <location>
        <begin position="129"/>
        <end position="144"/>
    </location>
</feature>
<dbReference type="PROSITE" id="PS50005">
    <property type="entry name" value="TPR"/>
    <property type="match status" value="1"/>
</dbReference>
<dbReference type="EMBL" id="LFYR01000867">
    <property type="protein sequence ID" value="KMZ67968.1"/>
    <property type="molecule type" value="Genomic_DNA"/>
</dbReference>
<reference evidence="11" key="1">
    <citation type="journal article" date="2016" name="Nature">
        <title>The genome of the seagrass Zostera marina reveals angiosperm adaptation to the sea.</title>
        <authorList>
            <person name="Olsen J.L."/>
            <person name="Rouze P."/>
            <person name="Verhelst B."/>
            <person name="Lin Y.-C."/>
            <person name="Bayer T."/>
            <person name="Collen J."/>
            <person name="Dattolo E."/>
            <person name="De Paoli E."/>
            <person name="Dittami S."/>
            <person name="Maumus F."/>
            <person name="Michel G."/>
            <person name="Kersting A."/>
            <person name="Lauritano C."/>
            <person name="Lohaus R."/>
            <person name="Toepel M."/>
            <person name="Tonon T."/>
            <person name="Vanneste K."/>
            <person name="Amirebrahimi M."/>
            <person name="Brakel J."/>
            <person name="Bostroem C."/>
            <person name="Chovatia M."/>
            <person name="Grimwood J."/>
            <person name="Jenkins J.W."/>
            <person name="Jueterbock A."/>
            <person name="Mraz A."/>
            <person name="Stam W.T."/>
            <person name="Tice H."/>
            <person name="Bornberg-Bauer E."/>
            <person name="Green P.J."/>
            <person name="Pearson G.A."/>
            <person name="Procaccini G."/>
            <person name="Duarte C.M."/>
            <person name="Schmutz J."/>
            <person name="Reusch T.B.H."/>
            <person name="Van de Peer Y."/>
        </authorList>
    </citation>
    <scope>NUCLEOTIDE SEQUENCE [LARGE SCALE GENOMIC DNA]</scope>
    <source>
        <strain evidence="11">cv. Finnish</strain>
    </source>
</reference>
<dbReference type="InterPro" id="IPR025697">
    <property type="entry name" value="CLU_dom"/>
</dbReference>
<comment type="subcellular location">
    <subcellularLocation>
        <location evidence="2">Cytoplasm</location>
        <location evidence="2">Cytosol</location>
    </subcellularLocation>
    <subcellularLocation>
        <location evidence="1">Nucleus</location>
    </subcellularLocation>
</comment>
<dbReference type="InterPro" id="IPR011990">
    <property type="entry name" value="TPR-like_helical_dom_sf"/>
</dbReference>
<dbReference type="Pfam" id="PF13424">
    <property type="entry name" value="TPR_12"/>
    <property type="match status" value="2"/>
</dbReference>
<feature type="compositionally biased region" description="Polar residues" evidence="8">
    <location>
        <begin position="1162"/>
        <end position="1171"/>
    </location>
</feature>
<evidence type="ECO:0000256" key="4">
    <source>
        <dbReference type="ARBA" id="ARBA00022737"/>
    </source>
</evidence>
<accession>A0A0K9PFW1</accession>
<dbReference type="PANTHER" id="PTHR12601">
    <property type="entry name" value="EUKARYOTIC TRANSLATION INITIATION FACTOR 3 SUBUNIT EIF-3"/>
    <property type="match status" value="1"/>
</dbReference>
<evidence type="ECO:0000256" key="8">
    <source>
        <dbReference type="SAM" id="MobiDB-lite"/>
    </source>
</evidence>
<keyword evidence="4" id="KW-0677">Repeat</keyword>
<feature type="region of interest" description="Disordered" evidence="8">
    <location>
        <begin position="1"/>
        <end position="21"/>
    </location>
</feature>
<dbReference type="GO" id="GO:0019750">
    <property type="term" value="P:chloroplast localization"/>
    <property type="evidence" value="ECO:0007669"/>
    <property type="project" value="UniProtKB-ARBA"/>
</dbReference>
<protein>
    <submittedName>
        <fullName evidence="10">Tetratricopeptide repeat-containing protein</fullName>
    </submittedName>
</protein>
<feature type="compositionally biased region" description="Polar residues" evidence="8">
    <location>
        <begin position="1250"/>
        <end position="1269"/>
    </location>
</feature>
<dbReference type="PROSITE" id="PS51823">
    <property type="entry name" value="CLU"/>
    <property type="match status" value="1"/>
</dbReference>
<dbReference type="GO" id="GO:0005634">
    <property type="term" value="C:nucleus"/>
    <property type="evidence" value="ECO:0007669"/>
    <property type="project" value="UniProtKB-SubCell"/>
</dbReference>
<dbReference type="OrthoDB" id="1414216at2759"/>
<evidence type="ECO:0000256" key="1">
    <source>
        <dbReference type="ARBA" id="ARBA00004123"/>
    </source>
</evidence>
<dbReference type="InterPro" id="IPR019734">
    <property type="entry name" value="TPR_rpt"/>
</dbReference>